<keyword evidence="2" id="KW-1185">Reference proteome</keyword>
<dbReference type="Proteomes" id="UP000001172">
    <property type="component" value="Chromosome"/>
</dbReference>
<accession>Q5L2P9</accession>
<name>Q5L2P9_GEOKA</name>
<dbReference type="KEGG" id="gka:GK0496"/>
<evidence type="ECO:0000313" key="1">
    <source>
        <dbReference type="EMBL" id="BAD74781.1"/>
    </source>
</evidence>
<sequence>MARSDGAYHDELVLRNFWLLSISKKMVQLTPRTGAIFLATSTDGLLSPFSIIL</sequence>
<organism evidence="1 2">
    <name type="scientific">Geobacillus kaustophilus (strain HTA426)</name>
    <dbReference type="NCBI Taxonomy" id="235909"/>
    <lineage>
        <taxon>Bacteria</taxon>
        <taxon>Bacillati</taxon>
        <taxon>Bacillota</taxon>
        <taxon>Bacilli</taxon>
        <taxon>Bacillales</taxon>
        <taxon>Anoxybacillaceae</taxon>
        <taxon>Geobacillus</taxon>
        <taxon>Geobacillus thermoleovorans group</taxon>
    </lineage>
</organism>
<proteinExistence type="predicted"/>
<dbReference type="HOGENOM" id="CLU_3061949_0_0_9"/>
<gene>
    <name evidence="1" type="ordered locus">GK0496</name>
</gene>
<dbReference type="AlphaFoldDB" id="Q5L2P9"/>
<dbReference type="EMBL" id="BA000043">
    <property type="protein sequence ID" value="BAD74781.1"/>
    <property type="molecule type" value="Genomic_DNA"/>
</dbReference>
<reference evidence="1 2" key="1">
    <citation type="journal article" date="2004" name="Nucleic Acids Res.">
        <title>Thermoadaptation trait revealed by the genome sequence of thermophilic Geobacillus kaustophilus.</title>
        <authorList>
            <person name="Takami H."/>
            <person name="Takaki Y."/>
            <person name="Chee G.J."/>
            <person name="Nishi S."/>
            <person name="Shimamura S."/>
            <person name="Suzuki H."/>
            <person name="Matsui S."/>
            <person name="Uchiyama I."/>
        </authorList>
    </citation>
    <scope>NUCLEOTIDE SEQUENCE [LARGE SCALE GENOMIC DNA]</scope>
    <source>
        <strain evidence="1 2">HTA426</strain>
    </source>
</reference>
<evidence type="ECO:0000313" key="2">
    <source>
        <dbReference type="Proteomes" id="UP000001172"/>
    </source>
</evidence>
<protein>
    <submittedName>
        <fullName evidence="1">Uncharacterized protein</fullName>
    </submittedName>
</protein>